<dbReference type="AlphaFoldDB" id="A0A812W9E9"/>
<evidence type="ECO:0000313" key="3">
    <source>
        <dbReference type="EMBL" id="CAE7661933.1"/>
    </source>
</evidence>
<keyword evidence="1" id="KW-0677">Repeat</keyword>
<dbReference type="SUPFAM" id="SSF52540">
    <property type="entry name" value="P-loop containing nucleoside triphosphate hydrolases"/>
    <property type="match status" value="1"/>
</dbReference>
<organism evidence="3 4">
    <name type="scientific">Symbiodinium necroappetens</name>
    <dbReference type="NCBI Taxonomy" id="1628268"/>
    <lineage>
        <taxon>Eukaryota</taxon>
        <taxon>Sar</taxon>
        <taxon>Alveolata</taxon>
        <taxon>Dinophyceae</taxon>
        <taxon>Suessiales</taxon>
        <taxon>Symbiodiniaceae</taxon>
        <taxon>Symbiodinium</taxon>
    </lineage>
</organism>
<dbReference type="GO" id="GO:0005524">
    <property type="term" value="F:ATP binding"/>
    <property type="evidence" value="ECO:0007669"/>
    <property type="project" value="InterPro"/>
</dbReference>
<dbReference type="EMBL" id="CAJNJA010031908">
    <property type="protein sequence ID" value="CAE7661933.1"/>
    <property type="molecule type" value="Genomic_DNA"/>
</dbReference>
<dbReference type="Pfam" id="PF00005">
    <property type="entry name" value="ABC_tran"/>
    <property type="match status" value="1"/>
</dbReference>
<gene>
    <name evidence="3" type="primary">NEW1</name>
    <name evidence="3" type="ORF">SNEC2469_LOCUS18826</name>
</gene>
<accession>A0A812W9E9</accession>
<dbReference type="PANTHER" id="PTHR19211">
    <property type="entry name" value="ATP-BINDING TRANSPORT PROTEIN-RELATED"/>
    <property type="match status" value="1"/>
</dbReference>
<dbReference type="OrthoDB" id="2110130at2759"/>
<dbReference type="InterPro" id="IPR027417">
    <property type="entry name" value="P-loop_NTPase"/>
</dbReference>
<feature type="domain" description="ABC transporter" evidence="2">
    <location>
        <begin position="37"/>
        <end position="147"/>
    </location>
</feature>
<proteinExistence type="predicted"/>
<feature type="non-terminal residue" evidence="3">
    <location>
        <position position="148"/>
    </location>
</feature>
<protein>
    <submittedName>
        <fullName evidence="3">NEW1 protein</fullName>
    </submittedName>
</protein>
<dbReference type="InterPro" id="IPR050611">
    <property type="entry name" value="ABCF"/>
</dbReference>
<keyword evidence="4" id="KW-1185">Reference proteome</keyword>
<dbReference type="InterPro" id="IPR003439">
    <property type="entry name" value="ABC_transporter-like_ATP-bd"/>
</dbReference>
<name>A0A812W9E9_9DINO</name>
<comment type="caution">
    <text evidence="3">The sequence shown here is derived from an EMBL/GenBank/DDBJ whole genome shotgun (WGS) entry which is preliminary data.</text>
</comment>
<evidence type="ECO:0000313" key="4">
    <source>
        <dbReference type="Proteomes" id="UP000601435"/>
    </source>
</evidence>
<feature type="non-terminal residue" evidence="3">
    <location>
        <position position="1"/>
    </location>
</feature>
<reference evidence="3" key="1">
    <citation type="submission" date="2021-02" db="EMBL/GenBank/DDBJ databases">
        <authorList>
            <person name="Dougan E. K."/>
            <person name="Rhodes N."/>
            <person name="Thang M."/>
            <person name="Chan C."/>
        </authorList>
    </citation>
    <scope>NUCLEOTIDE SEQUENCE</scope>
</reference>
<dbReference type="Gene3D" id="3.40.50.300">
    <property type="entry name" value="P-loop containing nucleotide triphosphate hydrolases"/>
    <property type="match status" value="1"/>
</dbReference>
<sequence>EGVEDQQEEEHISRRSENSLIYLEGLRMMYGGGHMLLKDAILDLRRGRRYGVVGRNGAGKTTLMSTIAARGVSGMSADVKTLHVKPEVLVEASDLNAVQFCSRELKHQEVHDDDMQAALLEVGFPKEMQTKSVNELSGGWRMKLLLAS</sequence>
<evidence type="ECO:0000256" key="1">
    <source>
        <dbReference type="ARBA" id="ARBA00022737"/>
    </source>
</evidence>
<dbReference type="GO" id="GO:0016887">
    <property type="term" value="F:ATP hydrolysis activity"/>
    <property type="evidence" value="ECO:0007669"/>
    <property type="project" value="InterPro"/>
</dbReference>
<evidence type="ECO:0000259" key="2">
    <source>
        <dbReference type="Pfam" id="PF00005"/>
    </source>
</evidence>
<dbReference type="Proteomes" id="UP000601435">
    <property type="component" value="Unassembled WGS sequence"/>
</dbReference>
<dbReference type="PANTHER" id="PTHR19211:SF14">
    <property type="entry name" value="ATP-BINDING CASSETTE SUB-FAMILY F MEMBER 1"/>
    <property type="match status" value="1"/>
</dbReference>